<name>A0A0N7KU12_ORYSJ</name>
<feature type="compositionally biased region" description="Low complexity" evidence="1">
    <location>
        <begin position="33"/>
        <end position="48"/>
    </location>
</feature>
<dbReference type="AlphaFoldDB" id="A0A0N7KU12"/>
<accession>A0A0N7KU12</accession>
<evidence type="ECO:0000256" key="1">
    <source>
        <dbReference type="SAM" id="MobiDB-lite"/>
    </source>
</evidence>
<feature type="compositionally biased region" description="Pro residues" evidence="1">
    <location>
        <begin position="49"/>
        <end position="61"/>
    </location>
</feature>
<reference evidence="2 3" key="2">
    <citation type="journal article" date="2013" name="Plant Cell Physiol.">
        <title>Rice Annotation Project Database (RAP-DB): an integrative and interactive database for rice genomics.</title>
        <authorList>
            <person name="Sakai H."/>
            <person name="Lee S.S."/>
            <person name="Tanaka T."/>
            <person name="Numa H."/>
            <person name="Kim J."/>
            <person name="Kawahara Y."/>
            <person name="Wakimoto H."/>
            <person name="Yang C.C."/>
            <person name="Iwamoto M."/>
            <person name="Abe T."/>
            <person name="Yamada Y."/>
            <person name="Muto A."/>
            <person name="Inokuchi H."/>
            <person name="Ikemura T."/>
            <person name="Matsumoto T."/>
            <person name="Sasaki T."/>
            <person name="Itoh T."/>
        </authorList>
    </citation>
    <scope>NUCLEOTIDE SEQUENCE [LARGE SCALE GENOMIC DNA]</scope>
    <source>
        <strain evidence="3">cv. Nipponbare</strain>
    </source>
</reference>
<sequence>MDQRQPHELTTHIVSKPFMKIIVVGHGVLTGSAPPGARTTCRPRAPAAAAPPPPPPPPPTPTTKALGLGGAPTAAAPVAADRPPTLMGLRPPHGGRRFLAVSGETTTASPAPTGRARAAATGRRRGGAVISSGCCCCGCSCGGGGGGAAAVSLLWRWGCEGSCAMDLRKHHDDGGDGGGGGGGCWLLSLLLLPLLVSKTVSWRRRTSTAAGPWAWRCGRSNVTILSCLLPSCGVAPRRGRHHDGMGGDRSIDERRKKKKRRRMFKGEEWLSYIGRQAHLMHTLITFSNLSHSQ</sequence>
<dbReference type="Proteomes" id="UP000059680">
    <property type="component" value="Chromosome 12"/>
</dbReference>
<dbReference type="EMBL" id="AP014968">
    <property type="protein sequence ID" value="BAT17130.1"/>
    <property type="molecule type" value="Genomic_DNA"/>
</dbReference>
<keyword evidence="3" id="KW-1185">Reference proteome</keyword>
<dbReference type="PaxDb" id="39947-A0A0N7KU12"/>
<gene>
    <name evidence="2" type="ordered locus">Os12g0479150</name>
    <name evidence="2" type="ORF">OSNPB_120479150</name>
</gene>
<dbReference type="Gramene" id="Os12t0479150-00">
    <property type="protein sequence ID" value="Os12t0479150-00"/>
    <property type="gene ID" value="Os12g0479150"/>
</dbReference>
<evidence type="ECO:0000313" key="2">
    <source>
        <dbReference type="EMBL" id="BAT17130.1"/>
    </source>
</evidence>
<dbReference type="InParanoid" id="A0A0N7KU12"/>
<feature type="region of interest" description="Disordered" evidence="1">
    <location>
        <begin position="32"/>
        <end position="91"/>
    </location>
</feature>
<organism evidence="2 3">
    <name type="scientific">Oryza sativa subsp. japonica</name>
    <name type="common">Rice</name>
    <dbReference type="NCBI Taxonomy" id="39947"/>
    <lineage>
        <taxon>Eukaryota</taxon>
        <taxon>Viridiplantae</taxon>
        <taxon>Streptophyta</taxon>
        <taxon>Embryophyta</taxon>
        <taxon>Tracheophyta</taxon>
        <taxon>Spermatophyta</taxon>
        <taxon>Magnoliopsida</taxon>
        <taxon>Liliopsida</taxon>
        <taxon>Poales</taxon>
        <taxon>Poaceae</taxon>
        <taxon>BOP clade</taxon>
        <taxon>Oryzoideae</taxon>
        <taxon>Oryzeae</taxon>
        <taxon>Oryzinae</taxon>
        <taxon>Oryza</taxon>
        <taxon>Oryza sativa</taxon>
    </lineage>
</organism>
<protein>
    <submittedName>
        <fullName evidence="2">Os12g0479150 protein</fullName>
    </submittedName>
</protein>
<reference evidence="2 3" key="3">
    <citation type="journal article" date="2013" name="Rice">
        <title>Improvement of the Oryza sativa Nipponbare reference genome using next generation sequence and optical map data.</title>
        <authorList>
            <person name="Kawahara Y."/>
            <person name="de la Bastide M."/>
            <person name="Hamilton J.P."/>
            <person name="Kanamori H."/>
            <person name="McCombie W.R."/>
            <person name="Ouyang S."/>
            <person name="Schwartz D.C."/>
            <person name="Tanaka T."/>
            <person name="Wu J."/>
            <person name="Zhou S."/>
            <person name="Childs K.L."/>
            <person name="Davidson R.M."/>
            <person name="Lin H."/>
            <person name="Quesada-Ocampo L."/>
            <person name="Vaillancourt B."/>
            <person name="Sakai H."/>
            <person name="Lee S.S."/>
            <person name="Kim J."/>
            <person name="Numa H."/>
            <person name="Itoh T."/>
            <person name="Buell C.R."/>
            <person name="Matsumoto T."/>
        </authorList>
    </citation>
    <scope>NUCLEOTIDE SEQUENCE [LARGE SCALE GENOMIC DNA]</scope>
    <source>
        <strain evidence="3">cv. Nipponbare</strain>
    </source>
</reference>
<feature type="compositionally biased region" description="Low complexity" evidence="1">
    <location>
        <begin position="62"/>
        <end position="85"/>
    </location>
</feature>
<evidence type="ECO:0000313" key="3">
    <source>
        <dbReference type="Proteomes" id="UP000059680"/>
    </source>
</evidence>
<reference evidence="3" key="1">
    <citation type="journal article" date="2005" name="Nature">
        <title>The map-based sequence of the rice genome.</title>
        <authorList>
            <consortium name="International rice genome sequencing project (IRGSP)"/>
            <person name="Matsumoto T."/>
            <person name="Wu J."/>
            <person name="Kanamori H."/>
            <person name="Katayose Y."/>
            <person name="Fujisawa M."/>
            <person name="Namiki N."/>
            <person name="Mizuno H."/>
            <person name="Yamamoto K."/>
            <person name="Antonio B.A."/>
            <person name="Baba T."/>
            <person name="Sakata K."/>
            <person name="Nagamura Y."/>
            <person name="Aoki H."/>
            <person name="Arikawa K."/>
            <person name="Arita K."/>
            <person name="Bito T."/>
            <person name="Chiden Y."/>
            <person name="Fujitsuka N."/>
            <person name="Fukunaka R."/>
            <person name="Hamada M."/>
            <person name="Harada C."/>
            <person name="Hayashi A."/>
            <person name="Hijishita S."/>
            <person name="Honda M."/>
            <person name="Hosokawa S."/>
            <person name="Ichikawa Y."/>
            <person name="Idonuma A."/>
            <person name="Iijima M."/>
            <person name="Ikeda M."/>
            <person name="Ikeno M."/>
            <person name="Ito K."/>
            <person name="Ito S."/>
            <person name="Ito T."/>
            <person name="Ito Y."/>
            <person name="Ito Y."/>
            <person name="Iwabuchi A."/>
            <person name="Kamiya K."/>
            <person name="Karasawa W."/>
            <person name="Kurita K."/>
            <person name="Katagiri S."/>
            <person name="Kikuta A."/>
            <person name="Kobayashi H."/>
            <person name="Kobayashi N."/>
            <person name="Machita K."/>
            <person name="Maehara T."/>
            <person name="Masukawa M."/>
            <person name="Mizubayashi T."/>
            <person name="Mukai Y."/>
            <person name="Nagasaki H."/>
            <person name="Nagata Y."/>
            <person name="Naito S."/>
            <person name="Nakashima M."/>
            <person name="Nakama Y."/>
            <person name="Nakamichi Y."/>
            <person name="Nakamura M."/>
            <person name="Meguro A."/>
            <person name="Negishi M."/>
            <person name="Ohta I."/>
            <person name="Ohta T."/>
            <person name="Okamoto M."/>
            <person name="Ono N."/>
            <person name="Saji S."/>
            <person name="Sakaguchi M."/>
            <person name="Sakai K."/>
            <person name="Shibata M."/>
            <person name="Shimokawa T."/>
            <person name="Song J."/>
            <person name="Takazaki Y."/>
            <person name="Terasawa K."/>
            <person name="Tsugane M."/>
            <person name="Tsuji K."/>
            <person name="Ueda S."/>
            <person name="Waki K."/>
            <person name="Yamagata H."/>
            <person name="Yamamoto M."/>
            <person name="Yamamoto S."/>
            <person name="Yamane H."/>
            <person name="Yoshiki S."/>
            <person name="Yoshihara R."/>
            <person name="Yukawa K."/>
            <person name="Zhong H."/>
            <person name="Yano M."/>
            <person name="Yuan Q."/>
            <person name="Ouyang S."/>
            <person name="Liu J."/>
            <person name="Jones K.M."/>
            <person name="Gansberger K."/>
            <person name="Moffat K."/>
            <person name="Hill J."/>
            <person name="Bera J."/>
            <person name="Fadrosh D."/>
            <person name="Jin S."/>
            <person name="Johri S."/>
            <person name="Kim M."/>
            <person name="Overton L."/>
            <person name="Reardon M."/>
            <person name="Tsitrin T."/>
            <person name="Vuong H."/>
            <person name="Weaver B."/>
            <person name="Ciecko A."/>
            <person name="Tallon L."/>
            <person name="Jackson J."/>
            <person name="Pai G."/>
            <person name="Aken S.V."/>
            <person name="Utterback T."/>
            <person name="Reidmuller S."/>
            <person name="Feldblyum T."/>
            <person name="Hsiao J."/>
            <person name="Zismann V."/>
            <person name="Iobst S."/>
            <person name="de Vazeille A.R."/>
            <person name="Buell C.R."/>
            <person name="Ying K."/>
            <person name="Li Y."/>
            <person name="Lu T."/>
            <person name="Huang Y."/>
            <person name="Zhao Q."/>
            <person name="Feng Q."/>
            <person name="Zhang L."/>
            <person name="Zhu J."/>
            <person name="Weng Q."/>
            <person name="Mu J."/>
            <person name="Lu Y."/>
            <person name="Fan D."/>
            <person name="Liu Y."/>
            <person name="Guan J."/>
            <person name="Zhang Y."/>
            <person name="Yu S."/>
            <person name="Liu X."/>
            <person name="Zhang Y."/>
            <person name="Hong G."/>
            <person name="Han B."/>
            <person name="Choisne N."/>
            <person name="Demange N."/>
            <person name="Orjeda G."/>
            <person name="Samain S."/>
            <person name="Cattolico L."/>
            <person name="Pelletier E."/>
            <person name="Couloux A."/>
            <person name="Segurens B."/>
            <person name="Wincker P."/>
            <person name="D'Hont A."/>
            <person name="Scarpelli C."/>
            <person name="Weissenbach J."/>
            <person name="Salanoubat M."/>
            <person name="Quetier F."/>
            <person name="Yu Y."/>
            <person name="Kim H.R."/>
            <person name="Rambo T."/>
            <person name="Currie J."/>
            <person name="Collura K."/>
            <person name="Luo M."/>
            <person name="Yang T."/>
            <person name="Ammiraju J.S.S."/>
            <person name="Engler F."/>
            <person name="Soderlund C."/>
            <person name="Wing R.A."/>
            <person name="Palmer L.E."/>
            <person name="de la Bastide M."/>
            <person name="Spiegel L."/>
            <person name="Nascimento L."/>
            <person name="Zutavern T."/>
            <person name="O'Shaughnessy A."/>
            <person name="Dike S."/>
            <person name="Dedhia N."/>
            <person name="Preston R."/>
            <person name="Balija V."/>
            <person name="McCombie W.R."/>
            <person name="Chow T."/>
            <person name="Chen H."/>
            <person name="Chung M."/>
            <person name="Chen C."/>
            <person name="Shaw J."/>
            <person name="Wu H."/>
            <person name="Hsiao K."/>
            <person name="Chao Y."/>
            <person name="Chu M."/>
            <person name="Cheng C."/>
            <person name="Hour A."/>
            <person name="Lee P."/>
            <person name="Lin S."/>
            <person name="Lin Y."/>
            <person name="Liou J."/>
            <person name="Liu S."/>
            <person name="Hsing Y."/>
            <person name="Raghuvanshi S."/>
            <person name="Mohanty A."/>
            <person name="Bharti A.K."/>
            <person name="Gaur A."/>
            <person name="Gupta V."/>
            <person name="Kumar D."/>
            <person name="Ravi V."/>
            <person name="Vij S."/>
            <person name="Kapur A."/>
            <person name="Khurana P."/>
            <person name="Khurana P."/>
            <person name="Khurana J.P."/>
            <person name="Tyagi A.K."/>
            <person name="Gaikwad K."/>
            <person name="Singh A."/>
            <person name="Dalal V."/>
            <person name="Srivastava S."/>
            <person name="Dixit A."/>
            <person name="Pal A.K."/>
            <person name="Ghazi I.A."/>
            <person name="Yadav M."/>
            <person name="Pandit A."/>
            <person name="Bhargava A."/>
            <person name="Sureshbabu K."/>
            <person name="Batra K."/>
            <person name="Sharma T.R."/>
            <person name="Mohapatra T."/>
            <person name="Singh N.K."/>
            <person name="Messing J."/>
            <person name="Nelson A.B."/>
            <person name="Fuks G."/>
            <person name="Kavchok S."/>
            <person name="Keizer G."/>
            <person name="Linton E."/>
            <person name="Llaca V."/>
            <person name="Song R."/>
            <person name="Tanyolac B."/>
            <person name="Young S."/>
            <person name="Ho-Il K."/>
            <person name="Hahn J.H."/>
            <person name="Sangsakoo G."/>
            <person name="Vanavichit A."/>
            <person name="de Mattos Luiz.A.T."/>
            <person name="Zimmer P.D."/>
            <person name="Malone G."/>
            <person name="Dellagostin O."/>
            <person name="de Oliveira A.C."/>
            <person name="Bevan M."/>
            <person name="Bancroft I."/>
            <person name="Minx P."/>
            <person name="Cordum H."/>
            <person name="Wilson R."/>
            <person name="Cheng Z."/>
            <person name="Jin W."/>
            <person name="Jiang J."/>
            <person name="Leong S.A."/>
            <person name="Iwama H."/>
            <person name="Gojobori T."/>
            <person name="Itoh T."/>
            <person name="Niimura Y."/>
            <person name="Fujii Y."/>
            <person name="Habara T."/>
            <person name="Sakai H."/>
            <person name="Sato Y."/>
            <person name="Wilson G."/>
            <person name="Kumar K."/>
            <person name="McCouch S."/>
            <person name="Juretic N."/>
            <person name="Hoen D."/>
            <person name="Wright S."/>
            <person name="Bruskiewich R."/>
            <person name="Bureau T."/>
            <person name="Miyao A."/>
            <person name="Hirochika H."/>
            <person name="Nishikawa T."/>
            <person name="Kadowaki K."/>
            <person name="Sugiura M."/>
            <person name="Burr B."/>
            <person name="Sasaki T."/>
        </authorList>
    </citation>
    <scope>NUCLEOTIDE SEQUENCE [LARGE SCALE GENOMIC DNA]</scope>
    <source>
        <strain evidence="3">cv. Nipponbare</strain>
    </source>
</reference>
<feature type="compositionally biased region" description="Basic and acidic residues" evidence="1">
    <location>
        <begin position="242"/>
        <end position="254"/>
    </location>
</feature>
<feature type="region of interest" description="Disordered" evidence="1">
    <location>
        <begin position="239"/>
        <end position="259"/>
    </location>
</feature>
<proteinExistence type="predicted"/>